<keyword evidence="2" id="KW-0812">Transmembrane</keyword>
<name>A0A812U464_9DINO</name>
<evidence type="ECO:0000313" key="5">
    <source>
        <dbReference type="Proteomes" id="UP000601435"/>
    </source>
</evidence>
<evidence type="ECO:0000256" key="2">
    <source>
        <dbReference type="SAM" id="Phobius"/>
    </source>
</evidence>
<proteinExistence type="predicted"/>
<evidence type="ECO:0000256" key="1">
    <source>
        <dbReference type="SAM" id="MobiDB-lite"/>
    </source>
</evidence>
<comment type="caution">
    <text evidence="4">The sequence shown here is derived from an EMBL/GenBank/DDBJ whole genome shotgun (WGS) entry which is preliminary data.</text>
</comment>
<keyword evidence="2" id="KW-0472">Membrane</keyword>
<feature type="transmembrane region" description="Helical" evidence="2">
    <location>
        <begin position="71"/>
        <end position="89"/>
    </location>
</feature>
<keyword evidence="5" id="KW-1185">Reference proteome</keyword>
<feature type="chain" id="PRO_5032329898" evidence="3">
    <location>
        <begin position="27"/>
        <end position="124"/>
    </location>
</feature>
<dbReference type="AlphaFoldDB" id="A0A812U464"/>
<evidence type="ECO:0000256" key="3">
    <source>
        <dbReference type="SAM" id="SignalP"/>
    </source>
</evidence>
<reference evidence="4" key="1">
    <citation type="submission" date="2021-02" db="EMBL/GenBank/DDBJ databases">
        <authorList>
            <person name="Dougan E. K."/>
            <person name="Rhodes N."/>
            <person name="Thang M."/>
            <person name="Chan C."/>
        </authorList>
    </citation>
    <scope>NUCLEOTIDE SEQUENCE</scope>
</reference>
<protein>
    <submittedName>
        <fullName evidence="4">Uncharacterized protein</fullName>
    </submittedName>
</protein>
<dbReference type="OrthoDB" id="435232at2759"/>
<keyword evidence="3" id="KW-0732">Signal</keyword>
<feature type="compositionally biased region" description="Basic and acidic residues" evidence="1">
    <location>
        <begin position="96"/>
        <end position="114"/>
    </location>
</feature>
<dbReference type="Proteomes" id="UP000601435">
    <property type="component" value="Unassembled WGS sequence"/>
</dbReference>
<feature type="signal peptide" evidence="3">
    <location>
        <begin position="1"/>
        <end position="26"/>
    </location>
</feature>
<gene>
    <name evidence="4" type="ORF">SNEC2469_LOCUS15978</name>
</gene>
<accession>A0A812U464</accession>
<dbReference type="EMBL" id="CAJNJA010026086">
    <property type="protein sequence ID" value="CAE7554287.1"/>
    <property type="molecule type" value="Genomic_DNA"/>
</dbReference>
<feature type="region of interest" description="Disordered" evidence="1">
    <location>
        <begin position="93"/>
        <end position="124"/>
    </location>
</feature>
<organism evidence="4 5">
    <name type="scientific">Symbiodinium necroappetens</name>
    <dbReference type="NCBI Taxonomy" id="1628268"/>
    <lineage>
        <taxon>Eukaryota</taxon>
        <taxon>Sar</taxon>
        <taxon>Alveolata</taxon>
        <taxon>Dinophyceae</taxon>
        <taxon>Suessiales</taxon>
        <taxon>Symbiodiniaceae</taxon>
        <taxon>Symbiodinium</taxon>
    </lineage>
</organism>
<evidence type="ECO:0000313" key="4">
    <source>
        <dbReference type="EMBL" id="CAE7554287.1"/>
    </source>
</evidence>
<keyword evidence="2" id="KW-1133">Transmembrane helix</keyword>
<sequence length="124" mass="13411">MLAFASHWLPYRLLLLAALGPGRTQASGSCGNVAASYSSSLLQTGAAAEELQRVHARHRSTLQAALSLTDWVSLVLLVSIIAFVIYLLWNSSRAPPEPRKDAVGSQVMREEHSGYSRRGGQTCC</sequence>